<keyword evidence="10 21" id="KW-0846">Cobalamin</keyword>
<dbReference type="InterPro" id="IPR036589">
    <property type="entry name" value="HCY_dom_sf"/>
</dbReference>
<dbReference type="PIRSF" id="PIRSF000381">
    <property type="entry name" value="MetH"/>
    <property type="match status" value="1"/>
</dbReference>
<dbReference type="PROSITE" id="PS50970">
    <property type="entry name" value="HCY"/>
    <property type="match status" value="1"/>
</dbReference>
<feature type="binding site" evidence="22 24">
    <location>
        <position position="307"/>
    </location>
    <ligand>
        <name>Zn(2+)</name>
        <dbReference type="ChEBI" id="CHEBI:29105"/>
    </ligand>
</feature>
<dbReference type="InterPro" id="IPR006158">
    <property type="entry name" value="Cobalamin-bd"/>
</dbReference>
<evidence type="ECO:0000259" key="28">
    <source>
        <dbReference type="PROSITE" id="PS51332"/>
    </source>
</evidence>
<feature type="binding site" evidence="23">
    <location>
        <position position="863"/>
    </location>
    <ligand>
        <name>methylcob(III)alamin</name>
        <dbReference type="ChEBI" id="CHEBI:28115"/>
    </ligand>
</feature>
<dbReference type="SUPFAM" id="SSF47644">
    <property type="entry name" value="Methionine synthase domain"/>
    <property type="match status" value="1"/>
</dbReference>
<feature type="binding site" description="axial binding residue" evidence="22">
    <location>
        <position position="762"/>
    </location>
    <ligand>
        <name>methylcob(III)alamin</name>
        <dbReference type="ChEBI" id="CHEBI:28115"/>
    </ligand>
    <ligandPart>
        <name>Co</name>
        <dbReference type="ChEBI" id="CHEBI:27638"/>
    </ligandPart>
</feature>
<dbReference type="GO" id="GO:0046653">
    <property type="term" value="P:tetrahydrofolate metabolic process"/>
    <property type="evidence" value="ECO:0007669"/>
    <property type="project" value="TreeGrafter"/>
</dbReference>
<dbReference type="FunFam" id="3.40.50.280:FF:000001">
    <property type="entry name" value="Methionine synthase"/>
    <property type="match status" value="1"/>
</dbReference>
<dbReference type="Gene3D" id="3.10.196.10">
    <property type="entry name" value="Vitamin B12-dependent methionine synthase, activation domain"/>
    <property type="match status" value="1"/>
</dbReference>
<sequence>MMTPIEEEVKKRILVLDGAMGTMIQRYNLQEEDYRGERFKDYHLDVKGNNDLLSITQPHIIKEIHSLYFEAGADIAETNTFSGTSIAMADYDMQDLVYELNYESARIAKEAADEWTARTPDKPRFVAGAIGPTNRTASLSPDVNNPGFRAITYDELVEAYTEQVRGLVDGGVDLLLVETIFDTLNAKAALFAIDQYSQQTGKRLPLMVSGTITDASGRTLSGQTVEAFLYSVSHMPLLSVGFNCALGAKQLRPHLQSLSKASKFHISAYPNAGLPNAFGAYDETPEQMGQHIRDFLENNFVNIVGGCCGTTPPHIKAIAEIAKEYPPRPLPQLPAVPTYSGLEPLTVYEGSNFINIGERTNITGSKQFKRLILNEQYEEALAIARQQVENGAQIIDVNMDEGMLDSEAAMTLFLNLIASEPDIARVPIMIDSSKWSVIEAGLKCVQGKAIVNSISLKEGEEKFKEHARKVRSYGAAVVVMAFDEEGQADNYERRIQICERAYNILTKEVGFPAEDIIFDPNILTVATGMEEHNNYAVDFINATRWIKQNLPGAKVSGGVSNISFSFRGNDPVREAMHSVFLYHAIKAGLDMGIVNAGMLEVYEEIPKDLLERVEDVLLNRRPDATERLVEFAETVKNKGKEVVRDEAWRQEPVQKRLTHALVKGLVEYIDQDVEEARHLYQKPLEVIEGPLMDGMNVVGDLFGEGKMFLPQVVKSARVMKKAVAYLLPYIEQEKERAAAAGDTSTRQTNGKVLMATVKGDVHDIGKNIVGVVLACNNYEVIDLGVMTPADKILDAAREHNVDVIGLSGLITPSLDEMVHVAREMERQNFNIPLLIGGATTSRAHTAVKVAPAYNGTVVHVLDASRSVPVVGNLLSPDNKEKFAADTRLEYDQMREGYLSRQKDKKYLPLPQARANKLPIEWKAEDVYTPAKTGVQVFENFPLEELVPYIDWTPFFQAWELHGKFPKLLEDAVVGEAATKLYADAQALLKRIVDEKLLTANGVAGLFPANSIGDDDVEIYTDEARTEILTHFRTLRQQGQKGPNVPNIALADFVAPKETGLADYTGGFAVTAGIGLDELVQQFEADHDDYHSIMAKALADRLAEAFAEKLHEIVRKEIWAYEPEESLTNEDLIKEKYQGIRPAPGYPACPDHTEKTTLFQLLEVEKHTGITLTESLAMYPTAAVSGMYFAHKQSRYFGLGKIEKDQVVDYAQRKGMTVEETERWLSTNLNY</sequence>
<dbReference type="PROSITE" id="PS51337">
    <property type="entry name" value="B12_BINDING_NTER"/>
    <property type="match status" value="1"/>
</dbReference>
<evidence type="ECO:0000259" key="26">
    <source>
        <dbReference type="PROSITE" id="PS50972"/>
    </source>
</evidence>
<dbReference type="Gene3D" id="1.10.1240.10">
    <property type="entry name" value="Methionine synthase domain"/>
    <property type="match status" value="1"/>
</dbReference>
<dbReference type="PROSITE" id="PS50972">
    <property type="entry name" value="PTERIN_BINDING"/>
    <property type="match status" value="1"/>
</dbReference>
<evidence type="ECO:0000259" key="29">
    <source>
        <dbReference type="PROSITE" id="PS51337"/>
    </source>
</evidence>
<evidence type="ECO:0000313" key="30">
    <source>
        <dbReference type="EMBL" id="RNI31531.1"/>
    </source>
</evidence>
<dbReference type="PANTHER" id="PTHR45833">
    <property type="entry name" value="METHIONINE SYNTHASE"/>
    <property type="match status" value="1"/>
</dbReference>
<dbReference type="NCBIfam" id="NF007024">
    <property type="entry name" value="PRK09490.1"/>
    <property type="match status" value="1"/>
</dbReference>
<dbReference type="Gene3D" id="3.20.20.20">
    <property type="entry name" value="Dihydropteroate synthase-like"/>
    <property type="match status" value="1"/>
</dbReference>
<feature type="binding site" evidence="22 24">
    <location>
        <position position="308"/>
    </location>
    <ligand>
        <name>Zn(2+)</name>
        <dbReference type="ChEBI" id="CHEBI:29105"/>
    </ligand>
</feature>
<protein>
    <recommendedName>
        <fullName evidence="7 20">Methionine synthase</fullName>
        <ecNumber evidence="6 20">2.1.1.13</ecNumber>
    </recommendedName>
    <alternativeName>
        <fullName evidence="19 21">5-methyltetrahydrofolate--homocysteine methyltransferase</fullName>
    </alternativeName>
</protein>
<keyword evidence="12 21" id="KW-0949">S-adenosyl-L-methionine</keyword>
<dbReference type="InterPro" id="IPR011822">
    <property type="entry name" value="MetH"/>
</dbReference>
<feature type="binding site" evidence="23">
    <location>
        <begin position="1195"/>
        <end position="1196"/>
    </location>
    <ligand>
        <name>S-adenosyl-L-methionine</name>
        <dbReference type="ChEBI" id="CHEBI:59789"/>
    </ligand>
</feature>
<dbReference type="SUPFAM" id="SSF52242">
    <property type="entry name" value="Cobalamin (vitamin B12)-binding domain"/>
    <property type="match status" value="1"/>
</dbReference>
<evidence type="ECO:0000256" key="14">
    <source>
        <dbReference type="ARBA" id="ARBA00022737"/>
    </source>
</evidence>
<dbReference type="Gene3D" id="3.20.20.330">
    <property type="entry name" value="Homocysteine-binding-like domain"/>
    <property type="match status" value="1"/>
</dbReference>
<dbReference type="Pfam" id="PF02574">
    <property type="entry name" value="S-methyl_trans"/>
    <property type="match status" value="1"/>
</dbReference>
<feature type="binding site" evidence="23">
    <location>
        <position position="807"/>
    </location>
    <ligand>
        <name>methylcob(III)alamin</name>
        <dbReference type="ChEBI" id="CHEBI:28115"/>
    </ligand>
</feature>
<evidence type="ECO:0000256" key="9">
    <source>
        <dbReference type="ARBA" id="ARBA00022605"/>
    </source>
</evidence>
<dbReference type="InterPro" id="IPR050554">
    <property type="entry name" value="Met_Synthase/Corrinoid"/>
</dbReference>
<feature type="domain" description="Pterin-binding" evidence="26">
    <location>
        <begin position="353"/>
        <end position="614"/>
    </location>
</feature>
<keyword evidence="13 21" id="KW-0479">Metal-binding</keyword>
<evidence type="ECO:0000256" key="23">
    <source>
        <dbReference type="PIRSR" id="PIRSR000381-2"/>
    </source>
</evidence>
<evidence type="ECO:0000256" key="15">
    <source>
        <dbReference type="ARBA" id="ARBA00022833"/>
    </source>
</evidence>
<dbReference type="FunFam" id="3.20.20.330:FF:000001">
    <property type="entry name" value="Methionine synthase"/>
    <property type="match status" value="1"/>
</dbReference>
<dbReference type="InterPro" id="IPR033706">
    <property type="entry name" value="Met_synthase_B12-bd"/>
</dbReference>
<dbReference type="AlphaFoldDB" id="A0A3M9N169"/>
<dbReference type="SUPFAM" id="SSF56507">
    <property type="entry name" value="Methionine synthase activation domain-like"/>
    <property type="match status" value="1"/>
</dbReference>
<keyword evidence="31" id="KW-1185">Reference proteome</keyword>
<dbReference type="GO" id="GO:0008705">
    <property type="term" value="F:methionine synthase activity"/>
    <property type="evidence" value="ECO:0007669"/>
    <property type="project" value="UniProtKB-UniRule"/>
</dbReference>
<evidence type="ECO:0000256" key="4">
    <source>
        <dbReference type="ARBA" id="ARBA00005178"/>
    </source>
</evidence>
<evidence type="ECO:0000256" key="7">
    <source>
        <dbReference type="ARBA" id="ARBA00013998"/>
    </source>
</evidence>
<evidence type="ECO:0000256" key="8">
    <source>
        <dbReference type="ARBA" id="ARBA00022603"/>
    </source>
</evidence>
<dbReference type="NCBIfam" id="TIGR02082">
    <property type="entry name" value="metH"/>
    <property type="match status" value="1"/>
</dbReference>
<dbReference type="FunFam" id="3.20.20.20:FF:000002">
    <property type="entry name" value="Methionine synthase"/>
    <property type="match status" value="1"/>
</dbReference>
<gene>
    <name evidence="30" type="ORF">EFB08_03150</name>
</gene>
<evidence type="ECO:0000259" key="25">
    <source>
        <dbReference type="PROSITE" id="PS50970"/>
    </source>
</evidence>
<evidence type="ECO:0000256" key="2">
    <source>
        <dbReference type="ARBA" id="ARBA00001947"/>
    </source>
</evidence>
<feature type="binding site" evidence="23">
    <location>
        <position position="950"/>
    </location>
    <ligand>
        <name>S-adenosyl-L-methionine</name>
        <dbReference type="ChEBI" id="CHEBI:59789"/>
    </ligand>
</feature>
<dbReference type="InterPro" id="IPR003759">
    <property type="entry name" value="Cbl-bd_cap"/>
</dbReference>
<keyword evidence="16 21" id="KW-0486">Methionine biosynthesis</keyword>
<feature type="domain" description="Hcy-binding" evidence="25">
    <location>
        <begin position="2"/>
        <end position="322"/>
    </location>
</feature>
<comment type="similarity">
    <text evidence="5">Belongs to the vitamin-B12 dependent methionine synthase family.</text>
</comment>
<dbReference type="PROSITE" id="PS51332">
    <property type="entry name" value="B12_BINDING"/>
    <property type="match status" value="1"/>
</dbReference>
<dbReference type="CDD" id="cd00740">
    <property type="entry name" value="MeTr"/>
    <property type="match status" value="1"/>
</dbReference>
<dbReference type="SUPFAM" id="SSF82282">
    <property type="entry name" value="Homocysteine S-methyltransferase"/>
    <property type="match status" value="1"/>
</dbReference>
<evidence type="ECO:0000313" key="31">
    <source>
        <dbReference type="Proteomes" id="UP000272117"/>
    </source>
</evidence>
<keyword evidence="17 21" id="KW-0170">Cobalt</keyword>
<dbReference type="SUPFAM" id="SSF51717">
    <property type="entry name" value="Dihydropteroate synthetase-like"/>
    <property type="match status" value="1"/>
</dbReference>
<evidence type="ECO:0000256" key="18">
    <source>
        <dbReference type="ARBA" id="ARBA00025552"/>
    </source>
</evidence>
<keyword evidence="15 21" id="KW-0862">Zinc</keyword>
<dbReference type="InterPro" id="IPR004223">
    <property type="entry name" value="VitB12-dep_Met_synth_activ_dom"/>
</dbReference>
<dbReference type="InterPro" id="IPR011005">
    <property type="entry name" value="Dihydropteroate_synth-like_sf"/>
</dbReference>
<comment type="cofactor">
    <cofactor evidence="3 21 22">
        <name>methylcob(III)alamin</name>
        <dbReference type="ChEBI" id="CHEBI:28115"/>
    </cofactor>
</comment>
<comment type="pathway">
    <text evidence="4 21">Amino-acid biosynthesis; L-methionine biosynthesis via de novo pathway; L-methionine from L-homocysteine (MetH route): step 1/1.</text>
</comment>
<feature type="binding site" evidence="23">
    <location>
        <begin position="759"/>
        <end position="763"/>
    </location>
    <ligand>
        <name>methylcob(III)alamin</name>
        <dbReference type="ChEBI" id="CHEBI:28115"/>
    </ligand>
</feature>
<keyword evidence="9 21" id="KW-0028">Amino-acid biosynthesis</keyword>
<name>A0A3M9N169_9BACT</name>
<feature type="binding site" evidence="23">
    <location>
        <position position="1140"/>
    </location>
    <ligand>
        <name>S-adenosyl-L-methionine</name>
        <dbReference type="ChEBI" id="CHEBI:59789"/>
    </ligand>
</feature>
<dbReference type="EMBL" id="RJJD01000001">
    <property type="protein sequence ID" value="RNI31531.1"/>
    <property type="molecule type" value="Genomic_DNA"/>
</dbReference>
<dbReference type="PROSITE" id="PS50974">
    <property type="entry name" value="ADOMET_ACTIVATION"/>
    <property type="match status" value="1"/>
</dbReference>
<dbReference type="Pfam" id="PF02607">
    <property type="entry name" value="B12-binding_2"/>
    <property type="match status" value="1"/>
</dbReference>
<evidence type="ECO:0000256" key="1">
    <source>
        <dbReference type="ARBA" id="ARBA00001700"/>
    </source>
</evidence>
<evidence type="ECO:0000256" key="13">
    <source>
        <dbReference type="ARBA" id="ARBA00022723"/>
    </source>
</evidence>
<comment type="cofactor">
    <cofactor evidence="2 21 24">
        <name>Zn(2+)</name>
        <dbReference type="ChEBI" id="CHEBI:29105"/>
    </cofactor>
</comment>
<dbReference type="InterPro" id="IPR000489">
    <property type="entry name" value="Pterin-binding_dom"/>
</dbReference>
<keyword evidence="11 21" id="KW-0808">Transferase</keyword>
<evidence type="ECO:0000256" key="11">
    <source>
        <dbReference type="ARBA" id="ARBA00022679"/>
    </source>
</evidence>
<comment type="caution">
    <text evidence="30">The sequence shown here is derived from an EMBL/GenBank/DDBJ whole genome shotgun (WGS) entry which is preliminary data.</text>
</comment>
<dbReference type="FunFam" id="1.10.1240.10:FF:000001">
    <property type="entry name" value="Methionine synthase"/>
    <property type="match status" value="1"/>
</dbReference>
<evidence type="ECO:0000256" key="6">
    <source>
        <dbReference type="ARBA" id="ARBA00012032"/>
    </source>
</evidence>
<dbReference type="Proteomes" id="UP000272117">
    <property type="component" value="Unassembled WGS sequence"/>
</dbReference>
<dbReference type="InterPro" id="IPR037010">
    <property type="entry name" value="VitB12-dep_Met_synth_activ_sf"/>
</dbReference>
<evidence type="ECO:0000256" key="20">
    <source>
        <dbReference type="NCBIfam" id="TIGR02082"/>
    </source>
</evidence>
<evidence type="ECO:0000256" key="21">
    <source>
        <dbReference type="PIRNR" id="PIRNR000381"/>
    </source>
</evidence>
<dbReference type="GO" id="GO:0050667">
    <property type="term" value="P:homocysteine metabolic process"/>
    <property type="evidence" value="ECO:0007669"/>
    <property type="project" value="TreeGrafter"/>
</dbReference>
<accession>A0A3M9N169</accession>
<dbReference type="GO" id="GO:0005829">
    <property type="term" value="C:cytosol"/>
    <property type="evidence" value="ECO:0007669"/>
    <property type="project" value="TreeGrafter"/>
</dbReference>
<dbReference type="InterPro" id="IPR036594">
    <property type="entry name" value="Meth_synthase_dom"/>
</dbReference>
<keyword evidence="8 21" id="KW-0489">Methyltransferase</keyword>
<dbReference type="PANTHER" id="PTHR45833:SF1">
    <property type="entry name" value="METHIONINE SYNTHASE"/>
    <property type="match status" value="1"/>
</dbReference>
<dbReference type="GO" id="GO:0008270">
    <property type="term" value="F:zinc ion binding"/>
    <property type="evidence" value="ECO:0007669"/>
    <property type="project" value="UniProtKB-UniRule"/>
</dbReference>
<proteinExistence type="inferred from homology"/>
<evidence type="ECO:0000259" key="27">
    <source>
        <dbReference type="PROSITE" id="PS50974"/>
    </source>
</evidence>
<organism evidence="30 31">
    <name type="scientific">Rufibacter latericius</name>
    <dbReference type="NCBI Taxonomy" id="2487040"/>
    <lineage>
        <taxon>Bacteria</taxon>
        <taxon>Pseudomonadati</taxon>
        <taxon>Bacteroidota</taxon>
        <taxon>Cytophagia</taxon>
        <taxon>Cytophagales</taxon>
        <taxon>Hymenobacteraceae</taxon>
        <taxon>Rufibacter</taxon>
    </lineage>
</organism>
<dbReference type="GO" id="GO:0031419">
    <property type="term" value="F:cobalamin binding"/>
    <property type="evidence" value="ECO:0007669"/>
    <property type="project" value="UniProtKB-UniRule"/>
</dbReference>
<dbReference type="CDD" id="cd02069">
    <property type="entry name" value="methionine_synthase_B12_BD"/>
    <property type="match status" value="1"/>
</dbReference>
<reference evidence="30 31" key="1">
    <citation type="submission" date="2018-11" db="EMBL/GenBank/DDBJ databases">
        <title>Rufibacter latericius sp. nov., isolated from water in Baiyang Lake.</title>
        <authorList>
            <person name="Yang Y."/>
        </authorList>
    </citation>
    <scope>NUCLEOTIDE SEQUENCE [LARGE SCALE GENOMIC DNA]</scope>
    <source>
        <strain evidence="30 31">R-22-1c-1</strain>
    </source>
</reference>
<dbReference type="InterPro" id="IPR003726">
    <property type="entry name" value="HCY_dom"/>
</dbReference>
<dbReference type="OrthoDB" id="9803687at2"/>
<comment type="domain">
    <text evidence="21">Modular enzyme with four functionally distinct domains. The isolated Hcy-binding domain catalyzes methyl transfer from free methylcobalamin to homocysteine. The Hcy-binding domain in association with the pterin-binding domain catalyzes the methylation of cob(I)alamin by methyltetrahydrofolate and the methylation of homocysteine. The B12-binding domain binds the cofactor. The AdoMet activation domain binds S-adenosyl-L-methionine. Under aerobic conditions cob(I)alamin can be converted to inactive cob(II)alamin. Reductive methylation by S-adenosyl-L-methionine and flavodoxin regenerates methylcobalamin.</text>
</comment>
<dbReference type="Gene3D" id="1.10.288.10">
    <property type="entry name" value="Cobalamin-dependent Methionine Synthase, domain 2"/>
    <property type="match status" value="1"/>
</dbReference>
<evidence type="ECO:0000256" key="17">
    <source>
        <dbReference type="ARBA" id="ARBA00023285"/>
    </source>
</evidence>
<feature type="domain" description="B12-binding" evidence="28">
    <location>
        <begin position="749"/>
        <end position="884"/>
    </location>
</feature>
<feature type="domain" description="B12-binding N-terminal" evidence="29">
    <location>
        <begin position="644"/>
        <end position="738"/>
    </location>
</feature>
<dbReference type="UniPathway" id="UPA00051">
    <property type="reaction ID" value="UER00081"/>
</dbReference>
<evidence type="ECO:0000256" key="24">
    <source>
        <dbReference type="PROSITE-ProRule" id="PRU00333"/>
    </source>
</evidence>
<feature type="binding site" evidence="23">
    <location>
        <position position="811"/>
    </location>
    <ligand>
        <name>methylcob(III)alamin</name>
        <dbReference type="ChEBI" id="CHEBI:28115"/>
    </ligand>
</feature>
<dbReference type="GO" id="GO:0032259">
    <property type="term" value="P:methylation"/>
    <property type="evidence" value="ECO:0007669"/>
    <property type="project" value="UniProtKB-KW"/>
</dbReference>
<dbReference type="Pfam" id="PF00809">
    <property type="entry name" value="Pterin_bind"/>
    <property type="match status" value="1"/>
</dbReference>
<dbReference type="EC" id="2.1.1.13" evidence="6 20"/>
<evidence type="ECO:0000256" key="3">
    <source>
        <dbReference type="ARBA" id="ARBA00001956"/>
    </source>
</evidence>
<dbReference type="Pfam" id="PF02965">
    <property type="entry name" value="Met_synt_B12"/>
    <property type="match status" value="1"/>
</dbReference>
<feature type="domain" description="AdoMet activation" evidence="27">
    <location>
        <begin position="900"/>
        <end position="1230"/>
    </location>
</feature>
<evidence type="ECO:0000256" key="16">
    <source>
        <dbReference type="ARBA" id="ARBA00023167"/>
    </source>
</evidence>
<feature type="binding site" evidence="22 24">
    <location>
        <position position="244"/>
    </location>
    <ligand>
        <name>Zn(2+)</name>
        <dbReference type="ChEBI" id="CHEBI:29105"/>
    </ligand>
</feature>
<comment type="catalytic activity">
    <reaction evidence="1 21">
        <text>(6S)-5-methyl-5,6,7,8-tetrahydrofolate + L-homocysteine = (6S)-5,6,7,8-tetrahydrofolate + L-methionine</text>
        <dbReference type="Rhea" id="RHEA:11172"/>
        <dbReference type="ChEBI" id="CHEBI:18608"/>
        <dbReference type="ChEBI" id="CHEBI:57453"/>
        <dbReference type="ChEBI" id="CHEBI:57844"/>
        <dbReference type="ChEBI" id="CHEBI:58199"/>
        <dbReference type="EC" id="2.1.1.13"/>
    </reaction>
</comment>
<dbReference type="Gene3D" id="3.40.50.280">
    <property type="entry name" value="Cobalamin-binding domain"/>
    <property type="match status" value="1"/>
</dbReference>
<dbReference type="Pfam" id="PF02310">
    <property type="entry name" value="B12-binding"/>
    <property type="match status" value="1"/>
</dbReference>
<evidence type="ECO:0000256" key="12">
    <source>
        <dbReference type="ARBA" id="ARBA00022691"/>
    </source>
</evidence>
<evidence type="ECO:0000256" key="5">
    <source>
        <dbReference type="ARBA" id="ARBA00010398"/>
    </source>
</evidence>
<evidence type="ECO:0000256" key="22">
    <source>
        <dbReference type="PIRSR" id="PIRSR000381-1"/>
    </source>
</evidence>
<dbReference type="InterPro" id="IPR036724">
    <property type="entry name" value="Cobalamin-bd_sf"/>
</dbReference>
<feature type="binding site" evidence="23">
    <location>
        <position position="688"/>
    </location>
    <ligand>
        <name>methylcob(III)alamin</name>
        <dbReference type="ChEBI" id="CHEBI:28115"/>
    </ligand>
</feature>
<comment type="function">
    <text evidence="18 21">Catalyzes the transfer of a methyl group from methyl-cobalamin to homocysteine, yielding enzyme-bound cob(I)alamin and methionine. Subsequently, remethylates the cofactor using methyltetrahydrofolate.</text>
</comment>
<evidence type="ECO:0000256" key="19">
    <source>
        <dbReference type="ARBA" id="ARBA00031040"/>
    </source>
</evidence>
<dbReference type="SMART" id="SM01018">
    <property type="entry name" value="B12-binding_2"/>
    <property type="match status" value="1"/>
</dbReference>
<keyword evidence="14" id="KW-0677">Repeat</keyword>
<evidence type="ECO:0000256" key="10">
    <source>
        <dbReference type="ARBA" id="ARBA00022628"/>
    </source>
</evidence>